<feature type="domain" description="DUF7793" evidence="1">
    <location>
        <begin position="14"/>
        <end position="125"/>
    </location>
</feature>
<evidence type="ECO:0000313" key="2">
    <source>
        <dbReference type="EMBL" id="AGA78937.1"/>
    </source>
</evidence>
<dbReference type="Proteomes" id="UP000010796">
    <property type="component" value="Chromosome"/>
</dbReference>
<accession>L0G060</accession>
<dbReference type="Gene3D" id="3.40.1680.10">
    <property type="entry name" value="yp_829618.1 domain like"/>
    <property type="match status" value="1"/>
</dbReference>
<dbReference type="KEGG" id="evi:Echvi_2697"/>
<organism evidence="2 3">
    <name type="scientific">Echinicola vietnamensis (strain DSM 17526 / LMG 23754 / KMM 6221)</name>
    <dbReference type="NCBI Taxonomy" id="926556"/>
    <lineage>
        <taxon>Bacteria</taxon>
        <taxon>Pseudomonadati</taxon>
        <taxon>Bacteroidota</taxon>
        <taxon>Cytophagia</taxon>
        <taxon>Cytophagales</taxon>
        <taxon>Cyclobacteriaceae</taxon>
        <taxon>Echinicola</taxon>
    </lineage>
</organism>
<proteinExistence type="predicted"/>
<dbReference type="HOGENOM" id="CLU_153801_0_0_10"/>
<dbReference type="RefSeq" id="WP_015266490.1">
    <property type="nucleotide sequence ID" value="NC_019904.1"/>
</dbReference>
<dbReference type="Gene3D" id="3.40.970.30">
    <property type="entry name" value="yp_829618.1 like domains"/>
    <property type="match status" value="1"/>
</dbReference>
<reference evidence="3" key="1">
    <citation type="submission" date="2012-02" db="EMBL/GenBank/DDBJ databases">
        <title>The complete genome of Echinicola vietnamensis DSM 17526.</title>
        <authorList>
            <person name="Lucas S."/>
            <person name="Copeland A."/>
            <person name="Lapidus A."/>
            <person name="Glavina del Rio T."/>
            <person name="Dalin E."/>
            <person name="Tice H."/>
            <person name="Bruce D."/>
            <person name="Goodwin L."/>
            <person name="Pitluck S."/>
            <person name="Peters L."/>
            <person name="Ovchinnikova G."/>
            <person name="Teshima H."/>
            <person name="Kyrpides N."/>
            <person name="Mavromatis K."/>
            <person name="Ivanova N."/>
            <person name="Brettin T."/>
            <person name="Detter J.C."/>
            <person name="Han C."/>
            <person name="Larimer F."/>
            <person name="Land M."/>
            <person name="Hauser L."/>
            <person name="Markowitz V."/>
            <person name="Cheng J.-F."/>
            <person name="Hugenholtz P."/>
            <person name="Woyke T."/>
            <person name="Wu D."/>
            <person name="Brambilla E."/>
            <person name="Klenk H.-P."/>
            <person name="Eisen J.A."/>
        </authorList>
    </citation>
    <scope>NUCLEOTIDE SEQUENCE [LARGE SCALE GENOMIC DNA]</scope>
    <source>
        <strain evidence="3">DSM 17526 / LMG 23754 / KMM 6221</strain>
    </source>
</reference>
<dbReference type="EMBL" id="CP003346">
    <property type="protein sequence ID" value="AGA78937.1"/>
    <property type="molecule type" value="Genomic_DNA"/>
</dbReference>
<dbReference type="InterPro" id="IPR056695">
    <property type="entry name" value="DUF7793"/>
</dbReference>
<dbReference type="Pfam" id="PF25056">
    <property type="entry name" value="DUF7793"/>
    <property type="match status" value="1"/>
</dbReference>
<evidence type="ECO:0000259" key="1">
    <source>
        <dbReference type="Pfam" id="PF25056"/>
    </source>
</evidence>
<gene>
    <name evidence="2" type="ordered locus">Echvi_2697</name>
</gene>
<name>L0G060_ECHVK</name>
<dbReference type="AlphaFoldDB" id="L0G060"/>
<keyword evidence="3" id="KW-1185">Reference proteome</keyword>
<evidence type="ECO:0000313" key="3">
    <source>
        <dbReference type="Proteomes" id="UP000010796"/>
    </source>
</evidence>
<dbReference type="OrthoDB" id="957652at2"/>
<protein>
    <recommendedName>
        <fullName evidence="1">DUF7793 domain-containing protein</fullName>
    </recommendedName>
</protein>
<sequence>MQYITTNTQEFQLLDNGIIFSRVLPNKYLELEDGRENLKAVATLAPGKRVAIVVDISQAKGISKECRALYGTKQCAEIQYAAGIVAKSKFSKLLGKFFLGFNKPLFPIRLFSDSTMAMEWLKTMKDDEKK</sequence>
<dbReference type="eggNOG" id="ENOG50333DR">
    <property type="taxonomic scope" value="Bacteria"/>
</dbReference>